<dbReference type="Proteomes" id="UP000561369">
    <property type="component" value="Unassembled WGS sequence"/>
</dbReference>
<evidence type="ECO:0000256" key="1">
    <source>
        <dbReference type="ARBA" id="ARBA00001974"/>
    </source>
</evidence>
<dbReference type="PANTHER" id="PTHR13789:SF318">
    <property type="entry name" value="GERANYLGERANYL DIPHOSPHATE REDUCTASE"/>
    <property type="match status" value="1"/>
</dbReference>
<dbReference type="SUPFAM" id="SSF51905">
    <property type="entry name" value="FAD/NAD(P)-binding domain"/>
    <property type="match status" value="1"/>
</dbReference>
<dbReference type="SUPFAM" id="SSF54373">
    <property type="entry name" value="FAD-linked reductases, C-terminal domain"/>
    <property type="match status" value="1"/>
</dbReference>
<dbReference type="PRINTS" id="PR00420">
    <property type="entry name" value="RNGMNOXGNASE"/>
</dbReference>
<evidence type="ECO:0000256" key="4">
    <source>
        <dbReference type="ARBA" id="ARBA00023002"/>
    </source>
</evidence>
<evidence type="ECO:0000256" key="2">
    <source>
        <dbReference type="ARBA" id="ARBA00022630"/>
    </source>
</evidence>
<reference evidence="7 8" key="1">
    <citation type="submission" date="2020-04" db="EMBL/GenBank/DDBJ databases">
        <title>Molecular characterization of pseudomonads from Agaricus bisporus reveal novel blotch 2 pathogens in Western Europe.</title>
        <authorList>
            <person name="Taparia T."/>
            <person name="Krijger M."/>
            <person name="Haynes E."/>
            <person name="Elpinstone J.G."/>
            <person name="Noble R."/>
            <person name="Van Der Wolf J."/>
        </authorList>
    </citation>
    <scope>NUCLEOTIDE SEQUENCE [LARGE SCALE GENOMIC DNA]</scope>
    <source>
        <strain evidence="7 8">IPO3765</strain>
    </source>
</reference>
<dbReference type="GO" id="GO:0071949">
    <property type="term" value="F:FAD binding"/>
    <property type="evidence" value="ECO:0007669"/>
    <property type="project" value="InterPro"/>
</dbReference>
<keyword evidence="3" id="KW-0274">FAD</keyword>
<evidence type="ECO:0000256" key="5">
    <source>
        <dbReference type="ARBA" id="ARBA00023033"/>
    </source>
</evidence>
<dbReference type="RefSeq" id="WP_017530094.1">
    <property type="nucleotide sequence ID" value="NZ_JACAQV010000006.1"/>
</dbReference>
<accession>A0A7Y8GBH5</accession>
<comment type="cofactor">
    <cofactor evidence="1">
        <name>FAD</name>
        <dbReference type="ChEBI" id="CHEBI:57692"/>
    </cofactor>
</comment>
<dbReference type="InterPro" id="IPR036188">
    <property type="entry name" value="FAD/NAD-bd_sf"/>
</dbReference>
<keyword evidence="4" id="KW-0560">Oxidoreductase</keyword>
<sequence>MNTSVAIAGGGIGGLTAAIAFAQRGADVTVYEQSKVLGEIGAGIQMSPNAMKVLTALGVSTEVREIAFEPEFGAMRHWKNGTTYFRPNVKSQCRLRYNAPYYHVHRADLHAILVKRARVAGVDVKVDTAITGYEQDGETAWLKTRLGQTERADLVIGADGIKSAIRTQMHGIENPRFTGAVAWRGLLATSSLPKGLVKPGATIWLGPQRHVVTYYVRGGELVNFIAVEDRDDWHNESWTEKGDVQELRRKFQGWHPEVSMLVDAVEETFVWALFDRDELPSWSDRRVVLLGDACHPTLPSLSQGAAMAIEDGYVLASLCEKHGVIAAPALYEAERKPRTTKLQRLARHMTGIYHLNGGFRDTKLLWKFRMGRLLPESYQLKPLDGIYGYDATAVGY</sequence>
<dbReference type="InterPro" id="IPR002938">
    <property type="entry name" value="FAD-bd"/>
</dbReference>
<dbReference type="EMBL" id="JACAQV010000006">
    <property type="protein sequence ID" value="NWF07106.1"/>
    <property type="molecule type" value="Genomic_DNA"/>
</dbReference>
<dbReference type="Gene3D" id="3.50.50.60">
    <property type="entry name" value="FAD/NAD(P)-binding domain"/>
    <property type="match status" value="1"/>
</dbReference>
<comment type="caution">
    <text evidence="7">The sequence shown here is derived from an EMBL/GenBank/DDBJ whole genome shotgun (WGS) entry which is preliminary data.</text>
</comment>
<evidence type="ECO:0000259" key="6">
    <source>
        <dbReference type="Pfam" id="PF01494"/>
    </source>
</evidence>
<feature type="domain" description="FAD-binding" evidence="6">
    <location>
        <begin position="3"/>
        <end position="342"/>
    </location>
</feature>
<dbReference type="GO" id="GO:0004497">
    <property type="term" value="F:monooxygenase activity"/>
    <property type="evidence" value="ECO:0007669"/>
    <property type="project" value="UniProtKB-KW"/>
</dbReference>
<dbReference type="InterPro" id="IPR050493">
    <property type="entry name" value="FAD-dep_Monooxygenase_BioMet"/>
</dbReference>
<name>A0A7Y8GBH5_9PSED</name>
<evidence type="ECO:0000313" key="7">
    <source>
        <dbReference type="EMBL" id="NWF07106.1"/>
    </source>
</evidence>
<gene>
    <name evidence="7" type="ORF">HX810_05380</name>
</gene>
<evidence type="ECO:0000313" key="8">
    <source>
        <dbReference type="Proteomes" id="UP000561369"/>
    </source>
</evidence>
<dbReference type="Pfam" id="PF01494">
    <property type="entry name" value="FAD_binding_3"/>
    <property type="match status" value="1"/>
</dbReference>
<dbReference type="AlphaFoldDB" id="A0A7Y8GBH5"/>
<proteinExistence type="predicted"/>
<dbReference type="PANTHER" id="PTHR13789">
    <property type="entry name" value="MONOOXYGENASE"/>
    <property type="match status" value="1"/>
</dbReference>
<evidence type="ECO:0000256" key="3">
    <source>
        <dbReference type="ARBA" id="ARBA00022827"/>
    </source>
</evidence>
<keyword evidence="5 7" id="KW-0503">Monooxygenase</keyword>
<keyword evidence="2" id="KW-0285">Flavoprotein</keyword>
<organism evidence="7 8">
    <name type="scientific">Pseudomonas salomonii</name>
    <dbReference type="NCBI Taxonomy" id="191391"/>
    <lineage>
        <taxon>Bacteria</taxon>
        <taxon>Pseudomonadati</taxon>
        <taxon>Pseudomonadota</taxon>
        <taxon>Gammaproteobacteria</taxon>
        <taxon>Pseudomonadales</taxon>
        <taxon>Pseudomonadaceae</taxon>
        <taxon>Pseudomonas</taxon>
    </lineage>
</organism>
<protein>
    <submittedName>
        <fullName evidence="7">FAD-dependent monooxygenase</fullName>
    </submittedName>
</protein>